<name>A0AAV2PZB2_MEGNR</name>
<dbReference type="EMBL" id="CAXKWB010002007">
    <property type="protein sequence ID" value="CAL4066013.1"/>
    <property type="molecule type" value="Genomic_DNA"/>
</dbReference>
<keyword evidence="3" id="KW-1185">Reference proteome</keyword>
<dbReference type="AlphaFoldDB" id="A0AAV2PZB2"/>
<protein>
    <submittedName>
        <fullName evidence="2">Uncharacterized protein</fullName>
    </submittedName>
</protein>
<comment type="caution">
    <text evidence="2">The sequence shown here is derived from an EMBL/GenBank/DDBJ whole genome shotgun (WGS) entry which is preliminary data.</text>
</comment>
<evidence type="ECO:0000313" key="2">
    <source>
        <dbReference type="EMBL" id="CAL4066013.1"/>
    </source>
</evidence>
<sequence length="179" mass="20298">ARSYDWRAGILNSRGFGEYNETSQFCVHYCYNVSYAAKEDADVRYYGIYDAMDWDICSNSTNSINPKHLESKLVLIPGQANCSIYDRTMVVQAYKGAGILFVWPNPVLNETEEINATIGIIHNSTRIKLLEKDSVEVGLYAPEDFNTIASYYSLVVIWLLAMFCVTSGSFWSGRVRNKL</sequence>
<proteinExistence type="predicted"/>
<feature type="transmembrane region" description="Helical" evidence="1">
    <location>
        <begin position="151"/>
        <end position="171"/>
    </location>
</feature>
<evidence type="ECO:0000256" key="1">
    <source>
        <dbReference type="SAM" id="Phobius"/>
    </source>
</evidence>
<feature type="non-terminal residue" evidence="2">
    <location>
        <position position="179"/>
    </location>
</feature>
<dbReference type="Proteomes" id="UP001497623">
    <property type="component" value="Unassembled WGS sequence"/>
</dbReference>
<organism evidence="2 3">
    <name type="scientific">Meganyctiphanes norvegica</name>
    <name type="common">Northern krill</name>
    <name type="synonym">Thysanopoda norvegica</name>
    <dbReference type="NCBI Taxonomy" id="48144"/>
    <lineage>
        <taxon>Eukaryota</taxon>
        <taxon>Metazoa</taxon>
        <taxon>Ecdysozoa</taxon>
        <taxon>Arthropoda</taxon>
        <taxon>Crustacea</taxon>
        <taxon>Multicrustacea</taxon>
        <taxon>Malacostraca</taxon>
        <taxon>Eumalacostraca</taxon>
        <taxon>Eucarida</taxon>
        <taxon>Euphausiacea</taxon>
        <taxon>Euphausiidae</taxon>
        <taxon>Meganyctiphanes</taxon>
    </lineage>
</organism>
<keyword evidence="1" id="KW-1133">Transmembrane helix</keyword>
<evidence type="ECO:0000313" key="3">
    <source>
        <dbReference type="Proteomes" id="UP001497623"/>
    </source>
</evidence>
<gene>
    <name evidence="2" type="ORF">MNOR_LOCUS5260</name>
</gene>
<reference evidence="2 3" key="1">
    <citation type="submission" date="2024-05" db="EMBL/GenBank/DDBJ databases">
        <authorList>
            <person name="Wallberg A."/>
        </authorList>
    </citation>
    <scope>NUCLEOTIDE SEQUENCE [LARGE SCALE GENOMIC DNA]</scope>
</reference>
<accession>A0AAV2PZB2</accession>
<keyword evidence="1" id="KW-0812">Transmembrane</keyword>
<keyword evidence="1" id="KW-0472">Membrane</keyword>
<feature type="non-terminal residue" evidence="2">
    <location>
        <position position="1"/>
    </location>
</feature>